<dbReference type="AlphaFoldDB" id="A0AAC9TYN7"/>
<dbReference type="PANTHER" id="PTHR43133:SF46">
    <property type="entry name" value="RNA POLYMERASE SIGMA-70 FACTOR ECF SUBFAMILY"/>
    <property type="match status" value="1"/>
</dbReference>
<reference evidence="7 8" key="1">
    <citation type="submission" date="2017-06" db="EMBL/GenBank/DDBJ databases">
        <title>Complete genome sequence of Shewanella marisflavi EP1 associated with anaerobic 2,4-dinitrotoluene reduction and salt tolerance.</title>
        <authorList>
            <person name="Huang J."/>
        </authorList>
    </citation>
    <scope>NUCLEOTIDE SEQUENCE [LARGE SCALE GENOMIC DNA]</scope>
    <source>
        <strain evidence="7 8">EP1</strain>
    </source>
</reference>
<dbReference type="InterPro" id="IPR014284">
    <property type="entry name" value="RNA_pol_sigma-70_dom"/>
</dbReference>
<evidence type="ECO:0000256" key="4">
    <source>
        <dbReference type="ARBA" id="ARBA00023163"/>
    </source>
</evidence>
<dbReference type="EMBL" id="CP022272">
    <property type="protein sequence ID" value="ASJ95909.1"/>
    <property type="molecule type" value="Genomic_DNA"/>
</dbReference>
<dbReference type="Pfam" id="PF08281">
    <property type="entry name" value="Sigma70_r4_2"/>
    <property type="match status" value="1"/>
</dbReference>
<dbReference type="InterPro" id="IPR013324">
    <property type="entry name" value="RNA_pol_sigma_r3/r4-like"/>
</dbReference>
<proteinExistence type="inferred from homology"/>
<gene>
    <name evidence="7" type="ORF">CFF01_04495</name>
</gene>
<dbReference type="GO" id="GO:0016987">
    <property type="term" value="F:sigma factor activity"/>
    <property type="evidence" value="ECO:0007669"/>
    <property type="project" value="UniProtKB-KW"/>
</dbReference>
<keyword evidence="3" id="KW-0731">Sigma factor</keyword>
<dbReference type="InterPro" id="IPR036388">
    <property type="entry name" value="WH-like_DNA-bd_sf"/>
</dbReference>
<evidence type="ECO:0000256" key="3">
    <source>
        <dbReference type="ARBA" id="ARBA00023082"/>
    </source>
</evidence>
<dbReference type="InterPro" id="IPR013325">
    <property type="entry name" value="RNA_pol_sigma_r2"/>
</dbReference>
<sequence>MSNRYCLFTGKTELSVLTSPDDAHQLLDAVLVERAKQGEKTAFRQLYDQHHRRVYALCFRLAGQAELAEEATQETFVRLWQKLPLFDGKSQFTTWLHSLTVNQALSCIKKHKSFWARLLPAEQAPDLSSAPLEYDGLDKLILRLPERARIVFVLYALEGYQHDEIAKRLSIAQGTSKAQYHRAKQLLQEMI</sequence>
<evidence type="ECO:0000256" key="2">
    <source>
        <dbReference type="ARBA" id="ARBA00023015"/>
    </source>
</evidence>
<keyword evidence="2" id="KW-0805">Transcription regulation</keyword>
<organism evidence="7 8">
    <name type="scientific">Shewanella marisflavi</name>
    <dbReference type="NCBI Taxonomy" id="260364"/>
    <lineage>
        <taxon>Bacteria</taxon>
        <taxon>Pseudomonadati</taxon>
        <taxon>Pseudomonadota</taxon>
        <taxon>Gammaproteobacteria</taxon>
        <taxon>Alteromonadales</taxon>
        <taxon>Shewanellaceae</taxon>
        <taxon>Shewanella</taxon>
    </lineage>
</organism>
<dbReference type="NCBIfam" id="TIGR02937">
    <property type="entry name" value="sigma70-ECF"/>
    <property type="match status" value="1"/>
</dbReference>
<evidence type="ECO:0000256" key="1">
    <source>
        <dbReference type="ARBA" id="ARBA00010641"/>
    </source>
</evidence>
<dbReference type="RefSeq" id="WP_088904015.1">
    <property type="nucleotide sequence ID" value="NZ_CP022272.1"/>
</dbReference>
<evidence type="ECO:0000259" key="6">
    <source>
        <dbReference type="Pfam" id="PF08281"/>
    </source>
</evidence>
<feature type="domain" description="RNA polymerase sigma-70 region 2" evidence="5">
    <location>
        <begin position="46"/>
        <end position="112"/>
    </location>
</feature>
<dbReference type="InterPro" id="IPR013249">
    <property type="entry name" value="RNA_pol_sigma70_r4_t2"/>
</dbReference>
<dbReference type="PANTHER" id="PTHR43133">
    <property type="entry name" value="RNA POLYMERASE ECF-TYPE SIGMA FACTO"/>
    <property type="match status" value="1"/>
</dbReference>
<dbReference type="Pfam" id="PF04542">
    <property type="entry name" value="Sigma70_r2"/>
    <property type="match status" value="1"/>
</dbReference>
<dbReference type="Gene3D" id="1.10.1740.10">
    <property type="match status" value="1"/>
</dbReference>
<comment type="similarity">
    <text evidence="1">Belongs to the sigma-70 factor family. ECF subfamily.</text>
</comment>
<dbReference type="SUPFAM" id="SSF88946">
    <property type="entry name" value="Sigma2 domain of RNA polymerase sigma factors"/>
    <property type="match status" value="1"/>
</dbReference>
<protein>
    <submittedName>
        <fullName evidence="7">RNA polymerase subunit sigma-70</fullName>
    </submittedName>
</protein>
<dbReference type="GO" id="GO:0006352">
    <property type="term" value="P:DNA-templated transcription initiation"/>
    <property type="evidence" value="ECO:0007669"/>
    <property type="project" value="InterPro"/>
</dbReference>
<accession>A0AAC9TYN7</accession>
<evidence type="ECO:0000259" key="5">
    <source>
        <dbReference type="Pfam" id="PF04542"/>
    </source>
</evidence>
<feature type="domain" description="RNA polymerase sigma factor 70 region 4 type 2" evidence="6">
    <location>
        <begin position="137"/>
        <end position="187"/>
    </location>
</feature>
<dbReference type="GO" id="GO:0003677">
    <property type="term" value="F:DNA binding"/>
    <property type="evidence" value="ECO:0007669"/>
    <property type="project" value="InterPro"/>
</dbReference>
<dbReference type="InterPro" id="IPR007627">
    <property type="entry name" value="RNA_pol_sigma70_r2"/>
</dbReference>
<dbReference type="Proteomes" id="UP000198233">
    <property type="component" value="Chromosome"/>
</dbReference>
<evidence type="ECO:0000313" key="8">
    <source>
        <dbReference type="Proteomes" id="UP000198233"/>
    </source>
</evidence>
<dbReference type="Gene3D" id="1.10.10.10">
    <property type="entry name" value="Winged helix-like DNA-binding domain superfamily/Winged helix DNA-binding domain"/>
    <property type="match status" value="1"/>
</dbReference>
<dbReference type="KEGG" id="smav:CFF01_04495"/>
<keyword evidence="4" id="KW-0804">Transcription</keyword>
<dbReference type="SUPFAM" id="SSF88659">
    <property type="entry name" value="Sigma3 and sigma4 domains of RNA polymerase sigma factors"/>
    <property type="match status" value="1"/>
</dbReference>
<dbReference type="InterPro" id="IPR039425">
    <property type="entry name" value="RNA_pol_sigma-70-like"/>
</dbReference>
<evidence type="ECO:0000313" key="7">
    <source>
        <dbReference type="EMBL" id="ASJ95909.1"/>
    </source>
</evidence>
<name>A0AAC9TYN7_9GAMM</name>